<organism evidence="3 4">
    <name type="scientific">Armillaria luteobubalina</name>
    <dbReference type="NCBI Taxonomy" id="153913"/>
    <lineage>
        <taxon>Eukaryota</taxon>
        <taxon>Fungi</taxon>
        <taxon>Dikarya</taxon>
        <taxon>Basidiomycota</taxon>
        <taxon>Agaricomycotina</taxon>
        <taxon>Agaricomycetes</taxon>
        <taxon>Agaricomycetidae</taxon>
        <taxon>Agaricales</taxon>
        <taxon>Marasmiineae</taxon>
        <taxon>Physalacriaceae</taxon>
        <taxon>Armillaria</taxon>
    </lineage>
</organism>
<dbReference type="Proteomes" id="UP001175228">
    <property type="component" value="Unassembled WGS sequence"/>
</dbReference>
<evidence type="ECO:0000313" key="3">
    <source>
        <dbReference type="EMBL" id="KAK0492268.1"/>
    </source>
</evidence>
<keyword evidence="1" id="KW-0472">Membrane</keyword>
<proteinExistence type="predicted"/>
<evidence type="ECO:0000313" key="4">
    <source>
        <dbReference type="Proteomes" id="UP001175228"/>
    </source>
</evidence>
<keyword evidence="1" id="KW-0812">Transmembrane</keyword>
<feature type="transmembrane region" description="Helical" evidence="1">
    <location>
        <begin position="475"/>
        <end position="493"/>
    </location>
</feature>
<dbReference type="EMBL" id="JAUEPU010000030">
    <property type="protein sequence ID" value="KAK0492268.1"/>
    <property type="molecule type" value="Genomic_DNA"/>
</dbReference>
<protein>
    <recommendedName>
        <fullName evidence="2">Heterokaryon incompatibility domain-containing protein</fullName>
    </recommendedName>
</protein>
<keyword evidence="1" id="KW-1133">Transmembrane helix</keyword>
<evidence type="ECO:0000259" key="2">
    <source>
        <dbReference type="Pfam" id="PF06985"/>
    </source>
</evidence>
<keyword evidence="4" id="KW-1185">Reference proteome</keyword>
<comment type="caution">
    <text evidence="3">The sequence shown here is derived from an EMBL/GenBank/DDBJ whole genome shotgun (WGS) entry which is preliminary data.</text>
</comment>
<feature type="transmembrane region" description="Helical" evidence="1">
    <location>
        <begin position="48"/>
        <end position="70"/>
    </location>
</feature>
<evidence type="ECO:0000256" key="1">
    <source>
        <dbReference type="SAM" id="Phobius"/>
    </source>
</evidence>
<feature type="domain" description="Heterokaryon incompatibility" evidence="2">
    <location>
        <begin position="147"/>
        <end position="248"/>
    </location>
</feature>
<dbReference type="AlphaFoldDB" id="A0AA39UKZ4"/>
<sequence>MATFISKASTTIAASFAILSYIRLERLIIEDPHVKAPCWFSRKRGDFFHIPAQILRCLVLLILSPIYILIPHVVSENIWSYIRASWDFELASTPDAVLTTAPGDGGRGTYEPTGYTPQWLLSVRIEHGGIRSRQQVPWSEEVRNQGYTALSYAIGSAYVLFKEAKLTADATPFTLKDRKRIAERLLIEYCSATRDAGNRIEFIWLDEFCLSDTPTDRSKRSEELGRIPDIFRNASQVAVFCHEENCDHTSTTCIWGRRLFTIGEILHASAVIRLTRQKQDRSLLLRTCAYRETARAFRERMQSQAANDNQWHLYAIMQHSANAGSVPWQNAIHALVVEAIGRDLAGKGFEEHKYLGKGLNGLLPRRARLNDLTREDGWMDLAWLLELNQGFYNAASLAAVCRLGQGGWLGPPIQPLAGNERLEPIVHAFPVRMTDGMGITTPLCIIGSQTVGLRDSLERDPFGLYNNKDMRALRWVSWWLLILSWVLGFRAITTSLTPFLTVVYISSCVFTILEMMVGTIYLQRDGWIFLYHSIWGSEPQRRLGMQDPKLAELVEWGDRQLIPNWSQPDDAEKKRAAGTLLDLKNRVMMKVVVSDEPDFTLNKPNALIALAIHGSGVTFMLANRTDNPNDIVRKVGMCNVPPYILAQTVRSGTVCIGIPAEKTKTSPVRYQIADFFMFGILDDDINLMTDRLILQYSRLFDVPVEANSGAENRNQQIDRQKVPSMEEMIARIMDNPNYYLAANARSLV</sequence>
<dbReference type="InterPro" id="IPR010730">
    <property type="entry name" value="HET"/>
</dbReference>
<accession>A0AA39UKZ4</accession>
<dbReference type="Pfam" id="PF06985">
    <property type="entry name" value="HET"/>
    <property type="match status" value="1"/>
</dbReference>
<reference evidence="3" key="1">
    <citation type="submission" date="2023-06" db="EMBL/GenBank/DDBJ databases">
        <authorList>
            <consortium name="Lawrence Berkeley National Laboratory"/>
            <person name="Ahrendt S."/>
            <person name="Sahu N."/>
            <person name="Indic B."/>
            <person name="Wong-Bajracharya J."/>
            <person name="Merenyi Z."/>
            <person name="Ke H.-M."/>
            <person name="Monk M."/>
            <person name="Kocsube S."/>
            <person name="Drula E."/>
            <person name="Lipzen A."/>
            <person name="Balint B."/>
            <person name="Henrissat B."/>
            <person name="Andreopoulos B."/>
            <person name="Martin F.M."/>
            <person name="Harder C.B."/>
            <person name="Rigling D."/>
            <person name="Ford K.L."/>
            <person name="Foster G.D."/>
            <person name="Pangilinan J."/>
            <person name="Papanicolaou A."/>
            <person name="Barry K."/>
            <person name="LaButti K."/>
            <person name="Viragh M."/>
            <person name="Koriabine M."/>
            <person name="Yan M."/>
            <person name="Riley R."/>
            <person name="Champramary S."/>
            <person name="Plett K.L."/>
            <person name="Tsai I.J."/>
            <person name="Slot J."/>
            <person name="Sipos G."/>
            <person name="Plett J."/>
            <person name="Nagy L.G."/>
            <person name="Grigoriev I.V."/>
        </authorList>
    </citation>
    <scope>NUCLEOTIDE SEQUENCE</scope>
    <source>
        <strain evidence="3">HWK02</strain>
    </source>
</reference>
<feature type="transmembrane region" description="Helical" evidence="1">
    <location>
        <begin position="499"/>
        <end position="522"/>
    </location>
</feature>
<name>A0AA39UKZ4_9AGAR</name>
<gene>
    <name evidence="3" type="ORF">EDD18DRAFT_1109023</name>
</gene>